<evidence type="ECO:0000313" key="2">
    <source>
        <dbReference type="Proteomes" id="UP000299102"/>
    </source>
</evidence>
<dbReference type="EMBL" id="BGZK01000804">
    <property type="protein sequence ID" value="GBP61103.1"/>
    <property type="molecule type" value="Genomic_DNA"/>
</dbReference>
<comment type="caution">
    <text evidence="1">The sequence shown here is derived from an EMBL/GenBank/DDBJ whole genome shotgun (WGS) entry which is preliminary data.</text>
</comment>
<dbReference type="AlphaFoldDB" id="A0A4C1XD31"/>
<proteinExistence type="predicted"/>
<reference evidence="1 2" key="1">
    <citation type="journal article" date="2019" name="Commun. Biol.">
        <title>The bagworm genome reveals a unique fibroin gene that provides high tensile strength.</title>
        <authorList>
            <person name="Kono N."/>
            <person name="Nakamura H."/>
            <person name="Ohtoshi R."/>
            <person name="Tomita M."/>
            <person name="Numata K."/>
            <person name="Arakawa K."/>
        </authorList>
    </citation>
    <scope>NUCLEOTIDE SEQUENCE [LARGE SCALE GENOMIC DNA]</scope>
</reference>
<evidence type="ECO:0000313" key="1">
    <source>
        <dbReference type="EMBL" id="GBP61103.1"/>
    </source>
</evidence>
<gene>
    <name evidence="1" type="ORF">EVAR_89769_1</name>
</gene>
<protein>
    <submittedName>
        <fullName evidence="1">Uncharacterized protein</fullName>
    </submittedName>
</protein>
<dbReference type="Proteomes" id="UP000299102">
    <property type="component" value="Unassembled WGS sequence"/>
</dbReference>
<accession>A0A4C1XD31</accession>
<sequence>MRNYTASRSCHLIVEFRSVSVDNTFFGRRAAGGRAIASDRAPSYGVAVKPTVKLYRKCVPESPDNLSRSDFAPTFRTDNGVDKILSRNYPRQAVASRPAPARAHVNVSTQAAVNHSGGTRSKFTAARVSRCVIVNFN</sequence>
<organism evidence="1 2">
    <name type="scientific">Eumeta variegata</name>
    <name type="common">Bagworm moth</name>
    <name type="synonym">Eumeta japonica</name>
    <dbReference type="NCBI Taxonomy" id="151549"/>
    <lineage>
        <taxon>Eukaryota</taxon>
        <taxon>Metazoa</taxon>
        <taxon>Ecdysozoa</taxon>
        <taxon>Arthropoda</taxon>
        <taxon>Hexapoda</taxon>
        <taxon>Insecta</taxon>
        <taxon>Pterygota</taxon>
        <taxon>Neoptera</taxon>
        <taxon>Endopterygota</taxon>
        <taxon>Lepidoptera</taxon>
        <taxon>Glossata</taxon>
        <taxon>Ditrysia</taxon>
        <taxon>Tineoidea</taxon>
        <taxon>Psychidae</taxon>
        <taxon>Oiketicinae</taxon>
        <taxon>Eumeta</taxon>
    </lineage>
</organism>
<name>A0A4C1XD31_EUMVA</name>
<keyword evidence="2" id="KW-1185">Reference proteome</keyword>